<feature type="compositionally biased region" description="Polar residues" evidence="1">
    <location>
        <begin position="458"/>
        <end position="469"/>
    </location>
</feature>
<feature type="compositionally biased region" description="Low complexity" evidence="1">
    <location>
        <begin position="470"/>
        <end position="530"/>
    </location>
</feature>
<proteinExistence type="predicted"/>
<dbReference type="GeneID" id="108682715"/>
<feature type="region of interest" description="Disordered" evidence="1">
    <location>
        <begin position="379"/>
        <end position="640"/>
    </location>
</feature>
<dbReference type="Proteomes" id="UP000694843">
    <property type="component" value="Unplaced"/>
</dbReference>
<dbReference type="InterPro" id="IPR006607">
    <property type="entry name" value="DM15"/>
</dbReference>
<evidence type="ECO:0000256" key="1">
    <source>
        <dbReference type="SAM" id="MobiDB-lite"/>
    </source>
</evidence>
<dbReference type="GO" id="GO:0048255">
    <property type="term" value="P:mRNA stabilization"/>
    <property type="evidence" value="ECO:0007669"/>
    <property type="project" value="InterPro"/>
</dbReference>
<feature type="compositionally biased region" description="Basic and acidic residues" evidence="1">
    <location>
        <begin position="110"/>
        <end position="122"/>
    </location>
</feature>
<feature type="compositionally biased region" description="Polar residues" evidence="1">
    <location>
        <begin position="124"/>
        <end position="141"/>
    </location>
</feature>
<evidence type="ECO:0000256" key="2">
    <source>
        <dbReference type="SAM" id="SignalP"/>
    </source>
</evidence>
<dbReference type="Pfam" id="PF21071">
    <property type="entry name" value="LARP1_HEAT"/>
    <property type="match status" value="1"/>
</dbReference>
<accession>A0A8B7PQ82</accession>
<feature type="compositionally biased region" description="Basic and acidic residues" evidence="1">
    <location>
        <begin position="379"/>
        <end position="389"/>
    </location>
</feature>
<keyword evidence="2" id="KW-0732">Signal</keyword>
<sequence>MFILVYVHYLVSAFDASQVPTSGAWSVPSSSSEASGSAPAATACAPAKRQRQRHDSRNLTRFYPVTKTSNGGTARQVLTRQPLKQKTRHSHDPPVEKHVGWLLDSRVHDVPRDNDVTPHAHDGTASTSVGSQASMNSSFDTTPAGELPLFQHPSHALLQDNNFTQFEYCRYRLRCLKERHRYGIGRSQEMNTLYRFWSFFLRESFNKKMYEEFRKLANEDAEVQYRYGLECLFRFYSYGLEKRFRADLFADFQTETLRDVERNQLYGLEKFWAFLKYFKKAKKLQVDERIKQKLVKYKTIEDFRIETPEEYDLARQARKAARLGRTRYFSANLESSDPSTPPPVAFVSWYNGLPQEGPAIAPPSSGQWFHFANRKRRASEGDRAFDHNSSHSPIAAYKNRRMSGSQSGSRSRHGSGTGKRTRLSSHSSHEPSPLATVSNSSITPNNKNNNSANASTPVSASTNTTKNIPSSATESSSNSSPSVSFLSSGKQISSSPSHSNSSSSTNTSSKRSNSSPSKRPSRQPPSSSTSETPDNVLEKRRSSKSSQASSSSNKKLTKHNSEPSGARKSQPHNDKENKPQHSQGDNSKDTKSQPANPSCHKKGKSNKGSSNKSTPSAKSKTADTSDVAAVVPEPSSSVNCSGVANVAKKTDCVTVHSC</sequence>
<feature type="region of interest" description="Disordered" evidence="1">
    <location>
        <begin position="110"/>
        <end position="144"/>
    </location>
</feature>
<feature type="compositionally biased region" description="Low complexity" evidence="1">
    <location>
        <begin position="424"/>
        <end position="457"/>
    </location>
</feature>
<reference evidence="4" key="1">
    <citation type="submission" date="2025-08" db="UniProtKB">
        <authorList>
            <consortium name="RefSeq"/>
        </authorList>
    </citation>
    <scope>IDENTIFICATION</scope>
    <source>
        <tissue evidence="4">Whole organism</tissue>
    </source>
</reference>
<feature type="compositionally biased region" description="Low complexity" evidence="1">
    <location>
        <begin position="20"/>
        <end position="47"/>
    </location>
</feature>
<organism evidence="3 4">
    <name type="scientific">Hyalella azteca</name>
    <name type="common">Amphipod</name>
    <dbReference type="NCBI Taxonomy" id="294128"/>
    <lineage>
        <taxon>Eukaryota</taxon>
        <taxon>Metazoa</taxon>
        <taxon>Ecdysozoa</taxon>
        <taxon>Arthropoda</taxon>
        <taxon>Crustacea</taxon>
        <taxon>Multicrustacea</taxon>
        <taxon>Malacostraca</taxon>
        <taxon>Eumalacostraca</taxon>
        <taxon>Peracarida</taxon>
        <taxon>Amphipoda</taxon>
        <taxon>Senticaudata</taxon>
        <taxon>Talitrida</taxon>
        <taxon>Talitroidea</taxon>
        <taxon>Hyalellidae</taxon>
        <taxon>Hyalella</taxon>
    </lineage>
</organism>
<gene>
    <name evidence="4" type="primary">LOC108682715</name>
</gene>
<feature type="region of interest" description="Disordered" evidence="1">
    <location>
        <begin position="20"/>
        <end position="58"/>
    </location>
</feature>
<evidence type="ECO:0000313" key="4">
    <source>
        <dbReference type="RefSeq" id="XP_018027437.1"/>
    </source>
</evidence>
<dbReference type="OrthoDB" id="340227at2759"/>
<name>A0A8B7PQ82_HYAAZ</name>
<dbReference type="SMART" id="SM00684">
    <property type="entry name" value="DM15"/>
    <property type="match status" value="3"/>
</dbReference>
<keyword evidence="3" id="KW-1185">Reference proteome</keyword>
<feature type="signal peptide" evidence="2">
    <location>
        <begin position="1"/>
        <end position="16"/>
    </location>
</feature>
<feature type="compositionally biased region" description="Polar residues" evidence="1">
    <location>
        <begin position="614"/>
        <end position="624"/>
    </location>
</feature>
<feature type="chain" id="PRO_5034553828" evidence="2">
    <location>
        <begin position="17"/>
        <end position="658"/>
    </location>
</feature>
<dbReference type="KEGG" id="hazt:108682715"/>
<feature type="compositionally biased region" description="Low complexity" evidence="1">
    <location>
        <begin position="625"/>
        <end position="638"/>
    </location>
</feature>
<evidence type="ECO:0000313" key="3">
    <source>
        <dbReference type="Proteomes" id="UP000694843"/>
    </source>
</evidence>
<protein>
    <submittedName>
        <fullName evidence="4">La-related protein 1</fullName>
    </submittedName>
</protein>
<dbReference type="AlphaFoldDB" id="A0A8B7PQ82"/>
<feature type="compositionally biased region" description="Low complexity" evidence="1">
    <location>
        <begin position="544"/>
        <end position="554"/>
    </location>
</feature>
<dbReference type="RefSeq" id="XP_018027437.1">
    <property type="nucleotide sequence ID" value="XM_018171948.2"/>
</dbReference>
<dbReference type="GO" id="GO:0000339">
    <property type="term" value="F:RNA cap binding"/>
    <property type="evidence" value="ECO:0007669"/>
    <property type="project" value="InterPro"/>
</dbReference>